<proteinExistence type="predicted"/>
<evidence type="ECO:0000313" key="1">
    <source>
        <dbReference type="EMBL" id="GAV89130.1"/>
    </source>
</evidence>
<dbReference type="OrthoDB" id="1909174at2759"/>
<organism evidence="1 2">
    <name type="scientific">Cephalotus follicularis</name>
    <name type="common">Albany pitcher plant</name>
    <dbReference type="NCBI Taxonomy" id="3775"/>
    <lineage>
        <taxon>Eukaryota</taxon>
        <taxon>Viridiplantae</taxon>
        <taxon>Streptophyta</taxon>
        <taxon>Embryophyta</taxon>
        <taxon>Tracheophyta</taxon>
        <taxon>Spermatophyta</taxon>
        <taxon>Magnoliopsida</taxon>
        <taxon>eudicotyledons</taxon>
        <taxon>Gunneridae</taxon>
        <taxon>Pentapetalae</taxon>
        <taxon>rosids</taxon>
        <taxon>fabids</taxon>
        <taxon>Oxalidales</taxon>
        <taxon>Cephalotaceae</taxon>
        <taxon>Cephalotus</taxon>
    </lineage>
</organism>
<evidence type="ECO:0000313" key="2">
    <source>
        <dbReference type="Proteomes" id="UP000187406"/>
    </source>
</evidence>
<feature type="non-terminal residue" evidence="1">
    <location>
        <position position="1"/>
    </location>
</feature>
<name>A0A1Q3D9I3_CEPFO</name>
<dbReference type="EMBL" id="BDDD01005258">
    <property type="protein sequence ID" value="GAV89130.1"/>
    <property type="molecule type" value="Genomic_DNA"/>
</dbReference>
<dbReference type="InParanoid" id="A0A1Q3D9I3"/>
<dbReference type="Proteomes" id="UP000187406">
    <property type="component" value="Unassembled WGS sequence"/>
</dbReference>
<protein>
    <submittedName>
        <fullName evidence="1">UBN2_2 domain-containing protein</fullName>
    </submittedName>
</protein>
<accession>A0A1Q3D9I3</accession>
<gene>
    <name evidence="1" type="ORF">CFOL_v3_32549</name>
</gene>
<reference evidence="2" key="1">
    <citation type="submission" date="2016-04" db="EMBL/GenBank/DDBJ databases">
        <title>Cephalotus genome sequencing.</title>
        <authorList>
            <person name="Fukushima K."/>
            <person name="Hasebe M."/>
            <person name="Fang X."/>
        </authorList>
    </citation>
    <scope>NUCLEOTIDE SEQUENCE [LARGE SCALE GENOMIC DNA]</scope>
    <source>
        <strain evidence="2">cv. St1</strain>
    </source>
</reference>
<keyword evidence="2" id="KW-1185">Reference proteome</keyword>
<comment type="caution">
    <text evidence="1">The sequence shown here is derived from an EMBL/GenBank/DDBJ whole genome shotgun (WGS) entry which is preliminary data.</text>
</comment>
<sequence>LNNDMIGEFESYGNANDTWDALRQKIDATSLTRLRGLTMKFDSFKKDPKHTMKKNLRLMSSMIRELRVANHVLIDEQQVQAVIRSLPKHWEHMRANMTHNESVKTFDNITRHLELEDERLMADCSNRTLYVAESNSRAAT</sequence>
<dbReference type="AlphaFoldDB" id="A0A1Q3D9I3"/>
<dbReference type="Pfam" id="PF14223">
    <property type="entry name" value="Retrotran_gag_2"/>
    <property type="match status" value="1"/>
</dbReference>